<keyword evidence="11" id="KW-0186">Copper</keyword>
<dbReference type="InterPro" id="IPR014222">
    <property type="entry name" value="Cyt_c_oxidase_su2"/>
</dbReference>
<keyword evidence="7" id="KW-0479">Metal-binding</keyword>
<keyword evidence="9" id="KW-0249">Electron transport</keyword>
<evidence type="ECO:0000256" key="15">
    <source>
        <dbReference type="ARBA" id="ARBA00047816"/>
    </source>
</evidence>
<dbReference type="PANTHER" id="PTHR22888">
    <property type="entry name" value="CYTOCHROME C OXIDASE, SUBUNIT II"/>
    <property type="match status" value="1"/>
</dbReference>
<dbReference type="EMBL" id="BAAALG010000003">
    <property type="protein sequence ID" value="GAA1095502.1"/>
    <property type="molecule type" value="Genomic_DNA"/>
</dbReference>
<dbReference type="Pfam" id="PF00116">
    <property type="entry name" value="COX2"/>
    <property type="match status" value="1"/>
</dbReference>
<dbReference type="Proteomes" id="UP001501581">
    <property type="component" value="Unassembled WGS sequence"/>
</dbReference>
<comment type="caution">
    <text evidence="18">The sequence shown here is derived from an EMBL/GenBank/DDBJ whole genome shotgun (WGS) entry which is preliminary data.</text>
</comment>
<sequence length="298" mass="32969">MGLQLPKRARRVATGSMLGLTLLTLGACSEEDKAQMDRFGMPANSPGTEQGAYIADLWKWSWVAALITGVIVWGLIFWAAARYRRRSDDEIPVQTRYNLPLEILYTIAPVFMVVVFFYWTVTTQDKVLEETDNPDVMVEVVAQQWSWTFNHSVGDAEAGGPVVYEAGTASDIPNLVLPVGKTIEFKLSSPDVIHSFWIPGFLMKMDVIPGQEGEERNSFQVTTTKEGVFAGKCAELCGTYHSRMLFNVEVVSDADYQAYLAKREEQGYSADEPLLGGSYAVTQAGLTDDNNDSHGGEE</sequence>
<comment type="catalytic activity">
    <reaction evidence="15">
        <text>4 Fe(II)-[cytochrome c] + O2 + 8 H(+)(in) = 4 Fe(III)-[cytochrome c] + 2 H2O + 4 H(+)(out)</text>
        <dbReference type="Rhea" id="RHEA:11436"/>
        <dbReference type="Rhea" id="RHEA-COMP:10350"/>
        <dbReference type="Rhea" id="RHEA-COMP:14399"/>
        <dbReference type="ChEBI" id="CHEBI:15377"/>
        <dbReference type="ChEBI" id="CHEBI:15378"/>
        <dbReference type="ChEBI" id="CHEBI:15379"/>
        <dbReference type="ChEBI" id="CHEBI:29033"/>
        <dbReference type="ChEBI" id="CHEBI:29034"/>
        <dbReference type="EC" id="7.1.1.9"/>
    </reaction>
</comment>
<comment type="similarity">
    <text evidence="2">Belongs to the cytochrome c oxidase subunit 2 family.</text>
</comment>
<keyword evidence="19" id="KW-1185">Reference proteome</keyword>
<dbReference type="InterPro" id="IPR001505">
    <property type="entry name" value="Copper_CuA"/>
</dbReference>
<dbReference type="NCBIfam" id="TIGR02866">
    <property type="entry name" value="CoxB"/>
    <property type="match status" value="1"/>
</dbReference>
<evidence type="ECO:0000256" key="14">
    <source>
        <dbReference type="ARBA" id="ARBA00031399"/>
    </source>
</evidence>
<feature type="transmembrane region" description="Helical" evidence="16">
    <location>
        <begin position="60"/>
        <end position="81"/>
    </location>
</feature>
<dbReference type="Gene3D" id="2.60.40.420">
    <property type="entry name" value="Cupredoxins - blue copper proteins"/>
    <property type="match status" value="1"/>
</dbReference>
<evidence type="ECO:0000256" key="12">
    <source>
        <dbReference type="ARBA" id="ARBA00023136"/>
    </source>
</evidence>
<evidence type="ECO:0000256" key="13">
    <source>
        <dbReference type="ARBA" id="ARBA00024688"/>
    </source>
</evidence>
<comment type="subcellular location">
    <subcellularLocation>
        <location evidence="1">Membrane</location>
        <topology evidence="1">Multi-pass membrane protein</topology>
    </subcellularLocation>
</comment>
<evidence type="ECO:0000313" key="19">
    <source>
        <dbReference type="Proteomes" id="UP001501581"/>
    </source>
</evidence>
<keyword evidence="12 16" id="KW-0472">Membrane</keyword>
<dbReference type="PROSITE" id="PS00078">
    <property type="entry name" value="COX2"/>
    <property type="match status" value="1"/>
</dbReference>
<evidence type="ECO:0000256" key="3">
    <source>
        <dbReference type="ARBA" id="ARBA00012949"/>
    </source>
</evidence>
<proteinExistence type="inferred from homology"/>
<evidence type="ECO:0000256" key="8">
    <source>
        <dbReference type="ARBA" id="ARBA00022967"/>
    </source>
</evidence>
<keyword evidence="8" id="KW-1278">Translocase</keyword>
<organism evidence="18 19">
    <name type="scientific">Nocardioides dubius</name>
    <dbReference type="NCBI Taxonomy" id="317019"/>
    <lineage>
        <taxon>Bacteria</taxon>
        <taxon>Bacillati</taxon>
        <taxon>Actinomycetota</taxon>
        <taxon>Actinomycetes</taxon>
        <taxon>Propionibacteriales</taxon>
        <taxon>Nocardioidaceae</taxon>
        <taxon>Nocardioides</taxon>
    </lineage>
</organism>
<evidence type="ECO:0000259" key="17">
    <source>
        <dbReference type="PROSITE" id="PS50857"/>
    </source>
</evidence>
<evidence type="ECO:0000256" key="1">
    <source>
        <dbReference type="ARBA" id="ARBA00004141"/>
    </source>
</evidence>
<keyword evidence="6 16" id="KW-0812">Transmembrane</keyword>
<keyword evidence="4" id="KW-0813">Transport</keyword>
<feature type="domain" description="Cytochrome oxidase subunit II copper A binding" evidence="17">
    <location>
        <begin position="133"/>
        <end position="262"/>
    </location>
</feature>
<evidence type="ECO:0000256" key="7">
    <source>
        <dbReference type="ARBA" id="ARBA00022723"/>
    </source>
</evidence>
<feature type="transmembrane region" description="Helical" evidence="16">
    <location>
        <begin position="102"/>
        <end position="121"/>
    </location>
</feature>
<dbReference type="SUPFAM" id="SSF49503">
    <property type="entry name" value="Cupredoxins"/>
    <property type="match status" value="1"/>
</dbReference>
<dbReference type="PRINTS" id="PR01166">
    <property type="entry name" value="CYCOXIDASEII"/>
</dbReference>
<evidence type="ECO:0000313" key="18">
    <source>
        <dbReference type="EMBL" id="GAA1095502.1"/>
    </source>
</evidence>
<dbReference type="SUPFAM" id="SSF81464">
    <property type="entry name" value="Cytochrome c oxidase subunit II-like, transmembrane region"/>
    <property type="match status" value="1"/>
</dbReference>
<dbReference type="EC" id="7.1.1.9" evidence="3"/>
<dbReference type="InterPro" id="IPR036257">
    <property type="entry name" value="Cyt_c_oxidase_su2_TM_sf"/>
</dbReference>
<dbReference type="InterPro" id="IPR002429">
    <property type="entry name" value="CcO_II-like_C"/>
</dbReference>
<keyword evidence="10 16" id="KW-1133">Transmembrane helix</keyword>
<protein>
    <recommendedName>
        <fullName evidence="3">cytochrome-c oxidase</fullName>
        <ecNumber evidence="3">7.1.1.9</ecNumber>
    </recommendedName>
    <alternativeName>
        <fullName evidence="14">Cytochrome aa3 subunit 2</fullName>
    </alternativeName>
</protein>
<reference evidence="18 19" key="1">
    <citation type="journal article" date="2019" name="Int. J. Syst. Evol. Microbiol.">
        <title>The Global Catalogue of Microorganisms (GCM) 10K type strain sequencing project: providing services to taxonomists for standard genome sequencing and annotation.</title>
        <authorList>
            <consortium name="The Broad Institute Genomics Platform"/>
            <consortium name="The Broad Institute Genome Sequencing Center for Infectious Disease"/>
            <person name="Wu L."/>
            <person name="Ma J."/>
        </authorList>
    </citation>
    <scope>NUCLEOTIDE SEQUENCE [LARGE SCALE GENOMIC DNA]</scope>
    <source>
        <strain evidence="18 19">JCM 13008</strain>
    </source>
</reference>
<evidence type="ECO:0000256" key="2">
    <source>
        <dbReference type="ARBA" id="ARBA00007866"/>
    </source>
</evidence>
<dbReference type="InterPro" id="IPR045187">
    <property type="entry name" value="CcO_II"/>
</dbReference>
<evidence type="ECO:0000256" key="6">
    <source>
        <dbReference type="ARBA" id="ARBA00022692"/>
    </source>
</evidence>
<evidence type="ECO:0000256" key="4">
    <source>
        <dbReference type="ARBA" id="ARBA00022448"/>
    </source>
</evidence>
<comment type="function">
    <text evidence="13">Subunits I and II form the functional core of the enzyme complex. Electrons originating in cytochrome c are transferred via heme a and Cu(A) to the binuclear center formed by heme a3 and Cu(B).</text>
</comment>
<dbReference type="PANTHER" id="PTHR22888:SF9">
    <property type="entry name" value="CYTOCHROME C OXIDASE SUBUNIT 2"/>
    <property type="match status" value="1"/>
</dbReference>
<dbReference type="PROSITE" id="PS51257">
    <property type="entry name" value="PROKAR_LIPOPROTEIN"/>
    <property type="match status" value="1"/>
</dbReference>
<evidence type="ECO:0000256" key="9">
    <source>
        <dbReference type="ARBA" id="ARBA00022982"/>
    </source>
</evidence>
<dbReference type="PROSITE" id="PS50857">
    <property type="entry name" value="COX2_CUA"/>
    <property type="match status" value="1"/>
</dbReference>
<evidence type="ECO:0000256" key="10">
    <source>
        <dbReference type="ARBA" id="ARBA00022989"/>
    </source>
</evidence>
<accession>A0ABN1TRC5</accession>
<name>A0ABN1TRC5_9ACTN</name>
<evidence type="ECO:0000256" key="5">
    <source>
        <dbReference type="ARBA" id="ARBA00022660"/>
    </source>
</evidence>
<gene>
    <name evidence="18" type="primary">coxB</name>
    <name evidence="18" type="ORF">GCM10009668_09480</name>
</gene>
<evidence type="ECO:0000256" key="11">
    <source>
        <dbReference type="ARBA" id="ARBA00023008"/>
    </source>
</evidence>
<dbReference type="CDD" id="cd13919">
    <property type="entry name" value="CuRO_HCO_II_like_5"/>
    <property type="match status" value="1"/>
</dbReference>
<dbReference type="Gene3D" id="1.10.287.90">
    <property type="match status" value="1"/>
</dbReference>
<dbReference type="InterPro" id="IPR008972">
    <property type="entry name" value="Cupredoxin"/>
</dbReference>
<evidence type="ECO:0000256" key="16">
    <source>
        <dbReference type="SAM" id="Phobius"/>
    </source>
</evidence>
<keyword evidence="5" id="KW-0679">Respiratory chain</keyword>